<evidence type="ECO:0000256" key="1">
    <source>
        <dbReference type="ARBA" id="ARBA00022723"/>
    </source>
</evidence>
<accession>A0AAV2Q706</accession>
<dbReference type="PANTHER" id="PTHR45791">
    <property type="entry name" value="CALCIUM AND INTEGRIN BINDING FAMILY MEMBER 2"/>
    <property type="match status" value="1"/>
</dbReference>
<evidence type="ECO:0000313" key="5">
    <source>
        <dbReference type="EMBL" id="CAL4070932.1"/>
    </source>
</evidence>
<dbReference type="FunFam" id="1.10.238.10:FF:000079">
    <property type="entry name" value="Calcium and integrin-binding family member 2"/>
    <property type="match status" value="1"/>
</dbReference>
<dbReference type="Gene3D" id="1.10.238.10">
    <property type="entry name" value="EF-hand"/>
    <property type="match status" value="1"/>
</dbReference>
<keyword evidence="2" id="KW-0677">Repeat</keyword>
<gene>
    <name evidence="5" type="ORF">MNOR_LOCUS8384</name>
</gene>
<dbReference type="SUPFAM" id="SSF47473">
    <property type="entry name" value="EF-hand"/>
    <property type="match status" value="1"/>
</dbReference>
<keyword evidence="1" id="KW-0479">Metal-binding</keyword>
<reference evidence="5 6" key="1">
    <citation type="submission" date="2024-05" db="EMBL/GenBank/DDBJ databases">
        <authorList>
            <person name="Wallberg A."/>
        </authorList>
    </citation>
    <scope>NUCLEOTIDE SEQUENCE [LARGE SCALE GENOMIC DNA]</scope>
</reference>
<dbReference type="AlphaFoldDB" id="A0AAV2Q706"/>
<proteinExistence type="predicted"/>
<name>A0AAV2Q706_MEGNR</name>
<keyword evidence="6" id="KW-1185">Reference proteome</keyword>
<keyword evidence="4" id="KW-0460">Magnesium</keyword>
<protein>
    <submittedName>
        <fullName evidence="5">Uncharacterized protein</fullName>
    </submittedName>
</protein>
<dbReference type="InterPro" id="IPR051433">
    <property type="entry name" value="CIBP"/>
</dbReference>
<organism evidence="5 6">
    <name type="scientific">Meganyctiphanes norvegica</name>
    <name type="common">Northern krill</name>
    <name type="synonym">Thysanopoda norvegica</name>
    <dbReference type="NCBI Taxonomy" id="48144"/>
    <lineage>
        <taxon>Eukaryota</taxon>
        <taxon>Metazoa</taxon>
        <taxon>Ecdysozoa</taxon>
        <taxon>Arthropoda</taxon>
        <taxon>Crustacea</taxon>
        <taxon>Multicrustacea</taxon>
        <taxon>Malacostraca</taxon>
        <taxon>Eumalacostraca</taxon>
        <taxon>Eucarida</taxon>
        <taxon>Euphausiacea</taxon>
        <taxon>Euphausiidae</taxon>
        <taxon>Meganyctiphanes</taxon>
    </lineage>
</organism>
<dbReference type="EMBL" id="CAXKWB010003892">
    <property type="protein sequence ID" value="CAL4070932.1"/>
    <property type="molecule type" value="Genomic_DNA"/>
</dbReference>
<dbReference type="GO" id="GO:0000287">
    <property type="term" value="F:magnesium ion binding"/>
    <property type="evidence" value="ECO:0007669"/>
    <property type="project" value="TreeGrafter"/>
</dbReference>
<dbReference type="GO" id="GO:0005509">
    <property type="term" value="F:calcium ion binding"/>
    <property type="evidence" value="ECO:0007669"/>
    <property type="project" value="TreeGrafter"/>
</dbReference>
<dbReference type="Proteomes" id="UP001497623">
    <property type="component" value="Unassembled WGS sequence"/>
</dbReference>
<dbReference type="InterPro" id="IPR011992">
    <property type="entry name" value="EF-hand-dom_pair"/>
</dbReference>
<evidence type="ECO:0000256" key="4">
    <source>
        <dbReference type="ARBA" id="ARBA00022842"/>
    </source>
</evidence>
<keyword evidence="3" id="KW-0106">Calcium</keyword>
<dbReference type="PANTHER" id="PTHR45791:SF1">
    <property type="entry name" value="CALCIUM AND INTEGRIN BINDING FAMILY MEMBER 1"/>
    <property type="match status" value="1"/>
</dbReference>
<evidence type="ECO:0000256" key="3">
    <source>
        <dbReference type="ARBA" id="ARBA00022837"/>
    </source>
</evidence>
<evidence type="ECO:0000256" key="2">
    <source>
        <dbReference type="ARBA" id="ARBA00022737"/>
    </source>
</evidence>
<comment type="caution">
    <text evidence="5">The sequence shown here is derived from an EMBL/GenBank/DDBJ whole genome shotgun (WGS) entry which is preliminary data.</text>
</comment>
<sequence length="172" mass="20455">MGNKNSAFTEEELQDYEELTYLTKKEVLMAWRRWNGLNKNIEPANAKRARIPAHTFQDIPELKYNPFKIRMTQVFSSEHDNQIGFEDFLDVLSVMSDKAPIHLKAHYLFRLFDETDDNILDKYDLAQLVEKVTGEEHLEDQEKERVVKKVLIVFIIFEVFLFRSNRILKLFL</sequence>
<evidence type="ECO:0000313" key="6">
    <source>
        <dbReference type="Proteomes" id="UP001497623"/>
    </source>
</evidence>